<reference evidence="3 4" key="2">
    <citation type="submission" date="2025-04" db="UniProtKB">
        <authorList>
            <consortium name="RefSeq"/>
        </authorList>
    </citation>
    <scope>IDENTIFICATION</scope>
    <source>
        <tissue evidence="3 4">Leaf</tissue>
    </source>
</reference>
<evidence type="ECO:0000256" key="1">
    <source>
        <dbReference type="SAM" id="SignalP"/>
    </source>
</evidence>
<sequence length="104" mass="11553">MPTFPIQGLCLLRASTGCCLLRLEDVCIKHLEHQVTVKIQLPEKWLITTVKERNGQVVGSVQSNQCWSTVVVMFPLLTQLSLPLPRSLNMLVAKTIGTRIGAIK</sequence>
<reference evidence="2" key="1">
    <citation type="journal article" date="2014" name="Nat. Commun.">
        <title>Genome sequence of mungbean and insights into evolution within Vigna species.</title>
        <authorList>
            <person name="Kang Y.J."/>
            <person name="Kim S.K."/>
            <person name="Kim M.Y."/>
            <person name="Lestari P."/>
            <person name="Kim K.H."/>
            <person name="Ha B.K."/>
            <person name="Jun T.H."/>
            <person name="Hwang W.J."/>
            <person name="Lee T."/>
            <person name="Lee J."/>
            <person name="Shim S."/>
            <person name="Yoon M.Y."/>
            <person name="Jang Y.E."/>
            <person name="Han K.S."/>
            <person name="Taeprayoon P."/>
            <person name="Yoon N."/>
            <person name="Somta P."/>
            <person name="Tanya P."/>
            <person name="Kim K.S."/>
            <person name="Gwag J.G."/>
            <person name="Moon J.K."/>
            <person name="Lee Y.H."/>
            <person name="Park B.S."/>
            <person name="Bombarely A."/>
            <person name="Doyle J.J."/>
            <person name="Jackson S.A."/>
            <person name="Schafleitner R."/>
            <person name="Srinives P."/>
            <person name="Varshney R.K."/>
            <person name="Lee S.H."/>
        </authorList>
    </citation>
    <scope>NUCLEOTIDE SEQUENCE [LARGE SCALE GENOMIC DNA]</scope>
    <source>
        <strain evidence="2">cv. VC1973A</strain>
    </source>
</reference>
<dbReference type="AlphaFoldDB" id="A0A3Q0EWZ8"/>
<dbReference type="RefSeq" id="XP_022634671.1">
    <property type="nucleotide sequence ID" value="XM_022778950.1"/>
</dbReference>
<gene>
    <name evidence="3 4" type="primary">LOC111241361</name>
</gene>
<accession>A0A3Q0EWZ8</accession>
<protein>
    <submittedName>
        <fullName evidence="3 4">Uncharacterized protein LOC111241361</fullName>
    </submittedName>
</protein>
<dbReference type="RefSeq" id="XP_022634672.1">
    <property type="nucleotide sequence ID" value="XM_022778951.1"/>
</dbReference>
<evidence type="ECO:0000313" key="4">
    <source>
        <dbReference type="RefSeq" id="XP_022634672.1"/>
    </source>
</evidence>
<proteinExistence type="predicted"/>
<evidence type="ECO:0000313" key="3">
    <source>
        <dbReference type="RefSeq" id="XP_022634671.1"/>
    </source>
</evidence>
<keyword evidence="1" id="KW-0732">Signal</keyword>
<dbReference type="Proteomes" id="UP000087766">
    <property type="component" value="Chromosome 3"/>
</dbReference>
<evidence type="ECO:0000313" key="2">
    <source>
        <dbReference type="Proteomes" id="UP000087766"/>
    </source>
</evidence>
<organism evidence="2 4">
    <name type="scientific">Vigna radiata var. radiata</name>
    <name type="common">Mung bean</name>
    <name type="synonym">Phaseolus aureus</name>
    <dbReference type="NCBI Taxonomy" id="3916"/>
    <lineage>
        <taxon>Eukaryota</taxon>
        <taxon>Viridiplantae</taxon>
        <taxon>Streptophyta</taxon>
        <taxon>Embryophyta</taxon>
        <taxon>Tracheophyta</taxon>
        <taxon>Spermatophyta</taxon>
        <taxon>Magnoliopsida</taxon>
        <taxon>eudicotyledons</taxon>
        <taxon>Gunneridae</taxon>
        <taxon>Pentapetalae</taxon>
        <taxon>rosids</taxon>
        <taxon>fabids</taxon>
        <taxon>Fabales</taxon>
        <taxon>Fabaceae</taxon>
        <taxon>Papilionoideae</taxon>
        <taxon>50 kb inversion clade</taxon>
        <taxon>NPAAA clade</taxon>
        <taxon>indigoferoid/millettioid clade</taxon>
        <taxon>Phaseoleae</taxon>
        <taxon>Vigna</taxon>
    </lineage>
</organism>
<name>A0A3Q0EWZ8_VIGRR</name>
<dbReference type="KEGG" id="vra:111241361"/>
<keyword evidence="2" id="KW-1185">Reference proteome</keyword>
<feature type="chain" id="PRO_5044597712" evidence="1">
    <location>
        <begin position="18"/>
        <end position="104"/>
    </location>
</feature>
<feature type="signal peptide" evidence="1">
    <location>
        <begin position="1"/>
        <end position="17"/>
    </location>
</feature>
<dbReference type="GeneID" id="111241361"/>